<dbReference type="InParanoid" id="A0A423XDA7"/>
<accession>A0A423XDA7</accession>
<dbReference type="Proteomes" id="UP000285146">
    <property type="component" value="Unassembled WGS sequence"/>
</dbReference>
<comment type="caution">
    <text evidence="1">The sequence shown here is derived from an EMBL/GenBank/DDBJ whole genome shotgun (WGS) entry which is preliminary data.</text>
</comment>
<protein>
    <submittedName>
        <fullName evidence="1">Uncharacterized protein</fullName>
    </submittedName>
</protein>
<dbReference type="AlphaFoldDB" id="A0A423XDA7"/>
<keyword evidence="2" id="KW-1185">Reference proteome</keyword>
<organism evidence="1 2">
    <name type="scientific">Cytospora leucostoma</name>
    <dbReference type="NCBI Taxonomy" id="1230097"/>
    <lineage>
        <taxon>Eukaryota</taxon>
        <taxon>Fungi</taxon>
        <taxon>Dikarya</taxon>
        <taxon>Ascomycota</taxon>
        <taxon>Pezizomycotina</taxon>
        <taxon>Sordariomycetes</taxon>
        <taxon>Sordariomycetidae</taxon>
        <taxon>Diaporthales</taxon>
        <taxon>Cytosporaceae</taxon>
        <taxon>Cytospora</taxon>
    </lineage>
</organism>
<evidence type="ECO:0000313" key="2">
    <source>
        <dbReference type="Proteomes" id="UP000285146"/>
    </source>
</evidence>
<evidence type="ECO:0000313" key="1">
    <source>
        <dbReference type="EMBL" id="ROW13977.1"/>
    </source>
</evidence>
<proteinExistence type="predicted"/>
<name>A0A423XDA7_9PEZI</name>
<sequence>MGAGQSSYRSDECPGIYAGVVVSTVRHLDVLDSVSRRGKVGGTVRLSGIDSDESAVVLSEQLAAQDGGQLLNAVPVAVGFGA</sequence>
<gene>
    <name evidence="1" type="ORF">VPNG_04190</name>
</gene>
<reference evidence="1 2" key="1">
    <citation type="submission" date="2015-09" db="EMBL/GenBank/DDBJ databases">
        <title>Host preference determinants of Valsa canker pathogens revealed by comparative genomics.</title>
        <authorList>
            <person name="Yin Z."/>
            <person name="Huang L."/>
        </authorList>
    </citation>
    <scope>NUCLEOTIDE SEQUENCE [LARGE SCALE GENOMIC DNA]</scope>
    <source>
        <strain evidence="1 2">SXYLt</strain>
    </source>
</reference>
<dbReference type="EMBL" id="LKEB01000016">
    <property type="protein sequence ID" value="ROW13977.1"/>
    <property type="molecule type" value="Genomic_DNA"/>
</dbReference>